<dbReference type="EMBL" id="CP048620">
    <property type="protein sequence ID" value="QPJ66539.1"/>
    <property type="molecule type" value="Genomic_DNA"/>
</dbReference>
<dbReference type="PANTHER" id="PTHR30115:SF11">
    <property type="entry name" value="NITROGEN REGULATORY PROTEIN P-II HOMOLOG"/>
    <property type="match status" value="1"/>
</dbReference>
<protein>
    <submittedName>
        <fullName evidence="1">P-II family nitrogen regulator</fullName>
    </submittedName>
</protein>
<dbReference type="Pfam" id="PF00543">
    <property type="entry name" value="P-II"/>
    <property type="match status" value="1"/>
</dbReference>
<dbReference type="AlphaFoldDB" id="A0A7T0C4T6"/>
<name>A0A7T0C4T6_9BACT</name>
<proteinExistence type="predicted"/>
<dbReference type="PANTHER" id="PTHR30115">
    <property type="entry name" value="NITROGEN REGULATORY PROTEIN P-II"/>
    <property type="match status" value="1"/>
</dbReference>
<dbReference type="GO" id="GO:0005524">
    <property type="term" value="F:ATP binding"/>
    <property type="evidence" value="ECO:0007669"/>
    <property type="project" value="TreeGrafter"/>
</dbReference>
<evidence type="ECO:0000313" key="1">
    <source>
        <dbReference type="EMBL" id="QPJ66539.1"/>
    </source>
</evidence>
<dbReference type="PRINTS" id="PR00340">
    <property type="entry name" value="PIIGLNB"/>
</dbReference>
<dbReference type="Proteomes" id="UP000594464">
    <property type="component" value="Chromosome"/>
</dbReference>
<dbReference type="InterPro" id="IPR015867">
    <property type="entry name" value="N-reg_PII/ATP_PRibTrfase_C"/>
</dbReference>
<accession>A0A7T0C4T6</accession>
<dbReference type="SMART" id="SM00938">
    <property type="entry name" value="P-II"/>
    <property type="match status" value="1"/>
</dbReference>
<dbReference type="Gene3D" id="3.30.70.120">
    <property type="match status" value="1"/>
</dbReference>
<sequence length="112" mass="12506">MKMIKSYIQYEKLEAVRARLFELGVPGLSISDIKGIGKPMHQMTSNTEHTVPQFHPGVEITIVLENEAVDEVVQTLMQTVHTGNLSDGKIFILPVEEAIRIRTGEKGTQALY</sequence>
<dbReference type="GO" id="GO:0006808">
    <property type="term" value="P:regulation of nitrogen utilization"/>
    <property type="evidence" value="ECO:0007669"/>
    <property type="project" value="InterPro"/>
</dbReference>
<dbReference type="InterPro" id="IPR002187">
    <property type="entry name" value="N-reg_PII"/>
</dbReference>
<evidence type="ECO:0000313" key="2">
    <source>
        <dbReference type="Proteomes" id="UP000594464"/>
    </source>
</evidence>
<dbReference type="SUPFAM" id="SSF54913">
    <property type="entry name" value="GlnB-like"/>
    <property type="match status" value="1"/>
</dbReference>
<organism evidence="1 2">
    <name type="scientific">Candidatus Nitrohelix vancouverensis</name>
    <dbReference type="NCBI Taxonomy" id="2705534"/>
    <lineage>
        <taxon>Bacteria</taxon>
        <taxon>Pseudomonadati</taxon>
        <taxon>Nitrospinota/Tectimicrobiota group</taxon>
        <taxon>Nitrospinota</taxon>
        <taxon>Nitrospinia</taxon>
        <taxon>Nitrospinales</taxon>
        <taxon>Nitrospinaceae</taxon>
        <taxon>Candidatus Nitrohelix</taxon>
    </lineage>
</organism>
<dbReference type="GO" id="GO:0030234">
    <property type="term" value="F:enzyme regulator activity"/>
    <property type="evidence" value="ECO:0007669"/>
    <property type="project" value="InterPro"/>
</dbReference>
<dbReference type="PROSITE" id="PS51343">
    <property type="entry name" value="PII_GLNB_DOM"/>
    <property type="match status" value="1"/>
</dbReference>
<dbReference type="GO" id="GO:0005829">
    <property type="term" value="C:cytosol"/>
    <property type="evidence" value="ECO:0007669"/>
    <property type="project" value="TreeGrafter"/>
</dbReference>
<dbReference type="InterPro" id="IPR011322">
    <property type="entry name" value="N-reg_PII-like_a/b"/>
</dbReference>
<reference evidence="2" key="1">
    <citation type="submission" date="2020-02" db="EMBL/GenBank/DDBJ databases">
        <title>Genomic and physiological characterization of two novel Nitrospinaceae genera.</title>
        <authorList>
            <person name="Mueller A.J."/>
            <person name="Jung M.-Y."/>
            <person name="Strachan C.R."/>
            <person name="Herbold C.W."/>
            <person name="Kirkegaard R.H."/>
            <person name="Daims H."/>
        </authorList>
    </citation>
    <scope>NUCLEOTIDE SEQUENCE [LARGE SCALE GENOMIC DNA]</scope>
</reference>
<dbReference type="KEGG" id="nva:G3M78_14470"/>
<gene>
    <name evidence="1" type="ORF">G3M78_14470</name>
</gene>